<dbReference type="AlphaFoldDB" id="A0A225E4J2"/>
<dbReference type="EMBL" id="NIDE01000004">
    <property type="protein sequence ID" value="OWK43605.1"/>
    <property type="molecule type" value="Genomic_DNA"/>
</dbReference>
<organism evidence="1 2">
    <name type="scientific">Fimbriiglobus ruber</name>
    <dbReference type="NCBI Taxonomy" id="1908690"/>
    <lineage>
        <taxon>Bacteria</taxon>
        <taxon>Pseudomonadati</taxon>
        <taxon>Planctomycetota</taxon>
        <taxon>Planctomycetia</taxon>
        <taxon>Gemmatales</taxon>
        <taxon>Gemmataceae</taxon>
        <taxon>Fimbriiglobus</taxon>
    </lineage>
</organism>
<accession>A0A225E4J2</accession>
<proteinExistence type="predicted"/>
<name>A0A225E4J2_9BACT</name>
<dbReference type="RefSeq" id="WP_088254422.1">
    <property type="nucleotide sequence ID" value="NZ_NIDE01000004.1"/>
</dbReference>
<reference evidence="2" key="1">
    <citation type="submission" date="2017-06" db="EMBL/GenBank/DDBJ databases">
        <title>Genome analysis of Fimbriiglobus ruber SP5, the first member of the order Planctomycetales with confirmed chitinolytic capability.</title>
        <authorList>
            <person name="Ravin N.V."/>
            <person name="Rakitin A.L."/>
            <person name="Ivanova A.A."/>
            <person name="Beletsky A.V."/>
            <person name="Kulichevskaya I.S."/>
            <person name="Mardanov A.V."/>
            <person name="Dedysh S.N."/>
        </authorList>
    </citation>
    <scope>NUCLEOTIDE SEQUENCE [LARGE SCALE GENOMIC DNA]</scope>
    <source>
        <strain evidence="2">SP5</strain>
    </source>
</reference>
<evidence type="ECO:0008006" key="3">
    <source>
        <dbReference type="Google" id="ProtNLM"/>
    </source>
</evidence>
<sequence>MAPVATILQWKADGRAEGIAEGMALGMVEARRSDVIRVIRLRFPEAPSDVMSTVRGMSDLDQLGRWLESAVVAQSLDMFRVMANSADSRAAQSGRR</sequence>
<keyword evidence="2" id="KW-1185">Reference proteome</keyword>
<dbReference type="Proteomes" id="UP000214646">
    <property type="component" value="Unassembled WGS sequence"/>
</dbReference>
<evidence type="ECO:0000313" key="2">
    <source>
        <dbReference type="Proteomes" id="UP000214646"/>
    </source>
</evidence>
<evidence type="ECO:0000313" key="1">
    <source>
        <dbReference type="EMBL" id="OWK43605.1"/>
    </source>
</evidence>
<comment type="caution">
    <text evidence="1">The sequence shown here is derived from an EMBL/GenBank/DDBJ whole genome shotgun (WGS) entry which is preliminary data.</text>
</comment>
<dbReference type="OrthoDB" id="3539696at2"/>
<protein>
    <recommendedName>
        <fullName evidence="3">DUF4351 domain-containing protein</fullName>
    </recommendedName>
</protein>
<gene>
    <name evidence="1" type="ORF">FRUB_03204</name>
</gene>